<keyword evidence="4" id="KW-1185">Reference proteome</keyword>
<evidence type="ECO:0008006" key="5">
    <source>
        <dbReference type="Google" id="ProtNLM"/>
    </source>
</evidence>
<keyword evidence="1" id="KW-0378">Hydrolase</keyword>
<sequence>MPRLLHPAVVQVQMRIFGHRGSGPHLRITARTRCQRGVEDRMDRISAYVEKCPDSKIVLMGYSQGAQVIGDILGGGGGECPLGIPQPVVKGLDPNFAPAGTGACSNDLWPRQGNNLAGLNKWSHILRSRCNSRDPVCAGGSNDDDHTSYFETFTEEAAKWVEEKL</sequence>
<dbReference type="SMART" id="SM01110">
    <property type="entry name" value="Cutinase"/>
    <property type="match status" value="1"/>
</dbReference>
<dbReference type="EMBL" id="PDNA01000193">
    <property type="protein sequence ID" value="PGH04991.1"/>
    <property type="molecule type" value="Genomic_DNA"/>
</dbReference>
<comment type="caution">
    <text evidence="3">The sequence shown here is derived from an EMBL/GenBank/DDBJ whole genome shotgun (WGS) entry which is preliminary data.</text>
</comment>
<protein>
    <recommendedName>
        <fullName evidence="5">Cutinase</fullName>
    </recommendedName>
</protein>
<evidence type="ECO:0000256" key="1">
    <source>
        <dbReference type="ARBA" id="ARBA00022801"/>
    </source>
</evidence>
<dbReference type="GO" id="GO:0052689">
    <property type="term" value="F:carboxylic ester hydrolase activity"/>
    <property type="evidence" value="ECO:0007669"/>
    <property type="project" value="UniProtKB-ARBA"/>
</dbReference>
<dbReference type="PANTHER" id="PTHR33630">
    <property type="entry name" value="CUTINASE RV1984C-RELATED-RELATED"/>
    <property type="match status" value="1"/>
</dbReference>
<evidence type="ECO:0000313" key="3">
    <source>
        <dbReference type="EMBL" id="PGH04991.1"/>
    </source>
</evidence>
<reference evidence="3 4" key="1">
    <citation type="submission" date="2017-10" db="EMBL/GenBank/DDBJ databases">
        <title>Comparative genomics in systemic dimorphic fungi from Ajellomycetaceae.</title>
        <authorList>
            <person name="Munoz J.F."/>
            <person name="Mcewen J.G."/>
            <person name="Clay O.K."/>
            <person name="Cuomo C.A."/>
        </authorList>
    </citation>
    <scope>NUCLEOTIDE SEQUENCE [LARGE SCALE GENOMIC DNA]</scope>
    <source>
        <strain evidence="3 4">UAMH7299</strain>
    </source>
</reference>
<dbReference type="InterPro" id="IPR029058">
    <property type="entry name" value="AB_hydrolase_fold"/>
</dbReference>
<evidence type="ECO:0000256" key="2">
    <source>
        <dbReference type="ARBA" id="ARBA00023157"/>
    </source>
</evidence>
<proteinExistence type="predicted"/>
<dbReference type="Gene3D" id="3.40.50.1820">
    <property type="entry name" value="alpha/beta hydrolase"/>
    <property type="match status" value="1"/>
</dbReference>
<organism evidence="3 4">
    <name type="scientific">Polytolypa hystricis (strain UAMH7299)</name>
    <dbReference type="NCBI Taxonomy" id="1447883"/>
    <lineage>
        <taxon>Eukaryota</taxon>
        <taxon>Fungi</taxon>
        <taxon>Dikarya</taxon>
        <taxon>Ascomycota</taxon>
        <taxon>Pezizomycotina</taxon>
        <taxon>Eurotiomycetes</taxon>
        <taxon>Eurotiomycetidae</taxon>
        <taxon>Onygenales</taxon>
        <taxon>Onygenales incertae sedis</taxon>
        <taxon>Polytolypa</taxon>
    </lineage>
</organism>
<name>A0A2B7X889_POLH7</name>
<accession>A0A2B7X889</accession>
<dbReference type="Proteomes" id="UP000224634">
    <property type="component" value="Unassembled WGS sequence"/>
</dbReference>
<dbReference type="AlphaFoldDB" id="A0A2B7X889"/>
<keyword evidence="2" id="KW-1015">Disulfide bond</keyword>
<gene>
    <name evidence="3" type="ORF">AJ80_08418</name>
</gene>
<dbReference type="InterPro" id="IPR000675">
    <property type="entry name" value="Cutinase/axe"/>
</dbReference>
<dbReference type="SUPFAM" id="SSF53474">
    <property type="entry name" value="alpha/beta-Hydrolases"/>
    <property type="match status" value="1"/>
</dbReference>
<dbReference type="PANTHER" id="PTHR33630:SF13">
    <property type="entry name" value="ACETYLXYLAN ESTERASE"/>
    <property type="match status" value="1"/>
</dbReference>
<evidence type="ECO:0000313" key="4">
    <source>
        <dbReference type="Proteomes" id="UP000224634"/>
    </source>
</evidence>
<dbReference type="OrthoDB" id="2586582at2759"/>
<dbReference type="Pfam" id="PF01083">
    <property type="entry name" value="Cutinase"/>
    <property type="match status" value="1"/>
</dbReference>